<dbReference type="AlphaFoldDB" id="A0ABD5YJ65"/>
<comment type="caution">
    <text evidence="1">The sequence shown here is derived from an EMBL/GenBank/DDBJ whole genome shotgun (WGS) entry which is preliminary data.</text>
</comment>
<name>A0ABD5YJ65_9EURY</name>
<accession>A0ABD5YJ65</accession>
<gene>
    <name evidence="1" type="ORF">ACFQL7_05420</name>
</gene>
<sequence length="319" mass="34910">MNVRQVIPRDAIPSIDDPTFGPDYFGDDNDDVIVLDSTPPKAYPVRILDYHEIVNDEYNRGGTAEPVTVTWCPLCGSAIVYERTVDRQTVTFGVSGKLADDDLVMYDRETESEWKQSSGNCIAGEFDGQRLTVIPATITTWETFRNQSSDGLVLQPVDGAQSEAAGDDDTPSPIEYEKKPYAEYFASDGFGLGAHRGSSDGRTWQRDDLDPKTVVLGIEIGDDALGFPLPRVESAGGVVHETVGGTDVVVFVTSDGIHAFRNSGYAFESTTDGRFIDDGVVWNGTTGIAADGRKLSRLPARRLFAFAWQDDHDLDAFYT</sequence>
<reference evidence="1 2" key="1">
    <citation type="journal article" date="2019" name="Int. J. Syst. Evol. Microbiol.">
        <title>The Global Catalogue of Microorganisms (GCM) 10K type strain sequencing project: providing services to taxonomists for standard genome sequencing and annotation.</title>
        <authorList>
            <consortium name="The Broad Institute Genomics Platform"/>
            <consortium name="The Broad Institute Genome Sequencing Center for Infectious Disease"/>
            <person name="Wu L."/>
            <person name="Ma J."/>
        </authorList>
    </citation>
    <scope>NUCLEOTIDE SEQUENCE [LARGE SCALE GENOMIC DNA]</scope>
    <source>
        <strain evidence="1 2">RDMS1</strain>
    </source>
</reference>
<organism evidence="1 2">
    <name type="scientific">Halocatena marina</name>
    <dbReference type="NCBI Taxonomy" id="2934937"/>
    <lineage>
        <taxon>Archaea</taxon>
        <taxon>Methanobacteriati</taxon>
        <taxon>Methanobacteriota</taxon>
        <taxon>Stenosarchaea group</taxon>
        <taxon>Halobacteria</taxon>
        <taxon>Halobacteriales</taxon>
        <taxon>Natronomonadaceae</taxon>
        <taxon>Halocatena</taxon>
    </lineage>
</organism>
<protein>
    <submittedName>
        <fullName evidence="1">DUF3179 domain-containing protein</fullName>
    </submittedName>
</protein>
<dbReference type="EMBL" id="JBHTAX010000001">
    <property type="protein sequence ID" value="MFC7189339.1"/>
    <property type="molecule type" value="Genomic_DNA"/>
</dbReference>
<dbReference type="GeneID" id="76198911"/>
<dbReference type="InterPro" id="IPR021516">
    <property type="entry name" value="DUF3179"/>
</dbReference>
<evidence type="ECO:0000313" key="1">
    <source>
        <dbReference type="EMBL" id="MFC7189339.1"/>
    </source>
</evidence>
<keyword evidence="2" id="KW-1185">Reference proteome</keyword>
<dbReference type="Pfam" id="PF11376">
    <property type="entry name" value="DUF3179"/>
    <property type="match status" value="1"/>
</dbReference>
<proteinExistence type="predicted"/>
<evidence type="ECO:0000313" key="2">
    <source>
        <dbReference type="Proteomes" id="UP001596417"/>
    </source>
</evidence>
<dbReference type="RefSeq" id="WP_264555009.1">
    <property type="nucleotide sequence ID" value="NZ_CP109979.1"/>
</dbReference>
<dbReference type="Proteomes" id="UP001596417">
    <property type="component" value="Unassembled WGS sequence"/>
</dbReference>